<organism evidence="2 3">
    <name type="scientific">Archangium minus</name>
    <dbReference type="NCBI Taxonomy" id="83450"/>
    <lineage>
        <taxon>Bacteria</taxon>
        <taxon>Pseudomonadati</taxon>
        <taxon>Myxococcota</taxon>
        <taxon>Myxococcia</taxon>
        <taxon>Myxococcales</taxon>
        <taxon>Cystobacterineae</taxon>
        <taxon>Archangiaceae</taxon>
        <taxon>Archangium</taxon>
    </lineage>
</organism>
<keyword evidence="3" id="KW-1185">Reference proteome</keyword>
<evidence type="ECO:0000313" key="2">
    <source>
        <dbReference type="EMBL" id="WNG44461.1"/>
    </source>
</evidence>
<gene>
    <name evidence="2" type="ORF">F0U60_10320</name>
</gene>
<sequence>MASNMNDKKGGAAAVPGTEGTLLKEAMNPTTGSLVATAMPTDPSAHDGIKDPPVINGTGFEPGLA</sequence>
<dbReference type="Proteomes" id="UP001611383">
    <property type="component" value="Chromosome"/>
</dbReference>
<reference evidence="2 3" key="1">
    <citation type="submission" date="2019-08" db="EMBL/GenBank/DDBJ databases">
        <title>Archangium and Cystobacter genomes.</title>
        <authorList>
            <person name="Chen I.-C.K."/>
            <person name="Wielgoss S."/>
        </authorList>
    </citation>
    <scope>NUCLEOTIDE SEQUENCE [LARGE SCALE GENOMIC DNA]</scope>
    <source>
        <strain evidence="2 3">Cbm 6</strain>
    </source>
</reference>
<dbReference type="RefSeq" id="WP_395817306.1">
    <property type="nucleotide sequence ID" value="NZ_CP043494.1"/>
</dbReference>
<proteinExistence type="predicted"/>
<evidence type="ECO:0000313" key="3">
    <source>
        <dbReference type="Proteomes" id="UP001611383"/>
    </source>
</evidence>
<accession>A0ABY9WKU8</accession>
<dbReference type="EMBL" id="CP043494">
    <property type="protein sequence ID" value="WNG44461.1"/>
    <property type="molecule type" value="Genomic_DNA"/>
</dbReference>
<evidence type="ECO:0000256" key="1">
    <source>
        <dbReference type="SAM" id="MobiDB-lite"/>
    </source>
</evidence>
<protein>
    <submittedName>
        <fullName evidence="2">Uncharacterized protein</fullName>
    </submittedName>
</protein>
<name>A0ABY9WKU8_9BACT</name>
<feature type="region of interest" description="Disordered" evidence="1">
    <location>
        <begin position="33"/>
        <end position="65"/>
    </location>
</feature>